<organism evidence="6 7">
    <name type="scientific">Bacillus mycoides (strain KBAB4)</name>
    <name type="common">Bacillus weihenstephanensis</name>
    <dbReference type="NCBI Taxonomy" id="315730"/>
    <lineage>
        <taxon>Bacteria</taxon>
        <taxon>Bacillati</taxon>
        <taxon>Bacillota</taxon>
        <taxon>Bacilli</taxon>
        <taxon>Bacillales</taxon>
        <taxon>Bacillaceae</taxon>
        <taxon>Bacillus</taxon>
        <taxon>Bacillus cereus group</taxon>
    </lineage>
</organism>
<feature type="transmembrane region" description="Helical" evidence="4">
    <location>
        <begin position="383"/>
        <end position="405"/>
    </location>
</feature>
<gene>
    <name evidence="6" type="ordered locus">BcerKBAB4_5330</name>
</gene>
<evidence type="ECO:0000256" key="4">
    <source>
        <dbReference type="SAM" id="Phobius"/>
    </source>
</evidence>
<reference evidence="6 7" key="1">
    <citation type="journal article" date="2008" name="Chem. Biol. Interact.">
        <title>Extending the Bacillus cereus group genomics to putative food-borne pathogens of different toxicity.</title>
        <authorList>
            <person name="Lapidus A."/>
            <person name="Goltsman E."/>
            <person name="Auger S."/>
            <person name="Galleron N."/>
            <person name="Segurens B."/>
            <person name="Dossat C."/>
            <person name="Land M.L."/>
            <person name="Broussolle V."/>
            <person name="Brillard J."/>
            <person name="Guinebretiere M.H."/>
            <person name="Sanchis V."/>
            <person name="Nguen-The C."/>
            <person name="Lereclus D."/>
            <person name="Richardson P."/>
            <person name="Wincker P."/>
            <person name="Weissenbach J."/>
            <person name="Ehrlich S.D."/>
            <person name="Sorokin A."/>
        </authorList>
    </citation>
    <scope>NUCLEOTIDE SEQUENCE [LARGE SCALE GENOMIC DNA]</scope>
    <source>
        <strain evidence="7">KBAB4</strain>
        <plasmid evidence="6 7">pBWB403</plasmid>
    </source>
</reference>
<feature type="region of interest" description="Disordered" evidence="3">
    <location>
        <begin position="801"/>
        <end position="902"/>
    </location>
</feature>
<keyword evidence="1" id="KW-1188">Viral release from host cell</keyword>
<dbReference type="EMBL" id="CP000906">
    <property type="protein sequence ID" value="ABY46824.1"/>
    <property type="molecule type" value="Genomic_DNA"/>
</dbReference>
<dbReference type="HOGENOM" id="CLU_317265_0_0_9"/>
<name>A9VVK9_BACMK</name>
<evidence type="ECO:0000313" key="7">
    <source>
        <dbReference type="Proteomes" id="UP000002154"/>
    </source>
</evidence>
<dbReference type="PANTHER" id="PTHR37813:SF1">
    <property type="entry name" value="FELS-2 PROPHAGE PROTEIN"/>
    <property type="match status" value="1"/>
</dbReference>
<dbReference type="RefSeq" id="WP_012260061.1">
    <property type="nucleotide sequence ID" value="NC_010182.1"/>
</dbReference>
<evidence type="ECO:0000259" key="5">
    <source>
        <dbReference type="Pfam" id="PF10145"/>
    </source>
</evidence>
<protein>
    <submittedName>
        <fullName evidence="6">Phage tail tape measure protein, TP901 family</fullName>
    </submittedName>
</protein>
<feature type="coiled-coil region" evidence="2">
    <location>
        <begin position="558"/>
        <end position="639"/>
    </location>
</feature>
<evidence type="ECO:0000256" key="3">
    <source>
        <dbReference type="SAM" id="MobiDB-lite"/>
    </source>
</evidence>
<keyword evidence="4" id="KW-0472">Membrane</keyword>
<keyword evidence="4" id="KW-1133">Transmembrane helix</keyword>
<feature type="compositionally biased region" description="Basic and acidic residues" evidence="3">
    <location>
        <begin position="727"/>
        <end position="774"/>
    </location>
</feature>
<sequence length="1127" mass="121412">MSASAGEVRARLVLDNAQFRAGVQQSRADMQGLDRGSQSTSKSMSSLGKASAVAGVAMVGAIGASVQSAMNFEQSMAKVKAISGATDTEFAQLTKTAKDLGASTQFSASQAAEGLSFLSMAGFKAQDSIDALPAVLNLAAVGGMDLGKSADIASNIMTGFGLSAKDTDKAVDILAKTMTTANTDLDMLGMGMKYVAPVASALGWGMEDTATAIAKMSDAGIQGSQAGTSLRAMLLSLANPTGQTAKAFDELGISVVDANGQFKPLPELIGHISGKMEGMTDAQKTVTAAQLVGTEASAGFLALISQGQGSLEGYKRSLENAGGTAERVARIQQETLKGAWDELTSAVEGLAIEIGEAFLPALTNMAGGMAGLVGVIGKLDPQFVSFGLTLGAVSAGTALVGVGIYKIVTAMKALSVAITMNPATMWIAGVSAAVGVLTAVMMNAKSATKDYQDVNLDTYQQLGEQSRSVEDVANKFDQMKSKVKLSADEMLQYRDALTEVERVEDPAKKQAYINQIDELAKKSGVSKEELLKYIEANDEMIAKAPATEQAYSTKGNAMAKNSDAARKLTNELKEQQRIELEIQRQQAMKNQLKHIEDYKEAVKTINTEKSKTNEHTKNLELAEKAVAEKKKEVAKYEKDSSVAGQARLWLAKDSLSNQEQMRDAIKQEGIESKINMETAKRTISELDKKEAKIHQITDQIVEEKMVALELTAERGKEVEAINQAMEAEQKKRDGMDKQVGKGKELTEEQRQQYEESKKYTSELEKAKGEIESTRNETNQMVGVWDEATGKVILFNDEAGKDVDKDVNLKTDEAKGKNKELEGEVEQKKDKKAGLDDSEARSKNDKLNKDVEQKKDKKAGLDDKEAQSKNDKLNKDVEKKATKKVDADKSQADGKVKQLDKDATAKKIKEVQANTAQGTTAVQKLDKDATAQKIKKVLADTAQGNKSVKGLDKDAEAKKTKKVDVDKSDADGKVNDLDRKATAPKTKRISLEWLGDLNPLKYFHSGGTVGSSPSNRSTRPKYHSGGSPRGLVGKSAKFDEVDARLLKNEMVLTQAQQANLFNFIRTANRPSTMGVASPSKSGQQQGGNVYQSTIQVAELVVREEADVEKIAQQLSRLERQKQRARGQW</sequence>
<feature type="coiled-coil region" evidence="2">
    <location>
        <begin position="1099"/>
        <end position="1126"/>
    </location>
</feature>
<evidence type="ECO:0000256" key="1">
    <source>
        <dbReference type="ARBA" id="ARBA00022612"/>
    </source>
</evidence>
<keyword evidence="2" id="KW-0175">Coiled coil</keyword>
<dbReference type="AlphaFoldDB" id="A9VVK9"/>
<feature type="region of interest" description="Disordered" evidence="3">
    <location>
        <begin position="726"/>
        <end position="778"/>
    </location>
</feature>
<feature type="region of interest" description="Disordered" evidence="3">
    <location>
        <begin position="1003"/>
        <end position="1032"/>
    </location>
</feature>
<proteinExistence type="predicted"/>
<geneLocation type="plasmid" evidence="6 7">
    <name>pBWB403</name>
</geneLocation>
<feature type="transmembrane region" description="Helical" evidence="4">
    <location>
        <begin position="425"/>
        <end position="444"/>
    </location>
</feature>
<dbReference type="Pfam" id="PF10145">
    <property type="entry name" value="PhageMin_Tail"/>
    <property type="match status" value="1"/>
</dbReference>
<dbReference type="NCBIfam" id="TIGR01760">
    <property type="entry name" value="tape_meas_TP901"/>
    <property type="match status" value="1"/>
</dbReference>
<keyword evidence="4" id="KW-0812">Transmembrane</keyword>
<accession>A9VVK9</accession>
<feature type="domain" description="Phage tail tape measure protein" evidence="5">
    <location>
        <begin position="95"/>
        <end position="293"/>
    </location>
</feature>
<dbReference type="InterPro" id="IPR010090">
    <property type="entry name" value="Phage_tape_meas"/>
</dbReference>
<evidence type="ECO:0000313" key="6">
    <source>
        <dbReference type="EMBL" id="ABY46824.1"/>
    </source>
</evidence>
<dbReference type="Proteomes" id="UP000002154">
    <property type="component" value="Plasmid pBWB403"/>
</dbReference>
<dbReference type="PANTHER" id="PTHR37813">
    <property type="entry name" value="FELS-2 PROPHAGE PROTEIN"/>
    <property type="match status" value="1"/>
</dbReference>
<evidence type="ECO:0000256" key="2">
    <source>
        <dbReference type="SAM" id="Coils"/>
    </source>
</evidence>
<feature type="compositionally biased region" description="Basic and acidic residues" evidence="3">
    <location>
        <begin position="948"/>
        <end position="980"/>
    </location>
</feature>
<feature type="region of interest" description="Disordered" evidence="3">
    <location>
        <begin position="937"/>
        <end position="981"/>
    </location>
</feature>
<dbReference type="KEGG" id="bwe:BcerKBAB4_5330"/>
<feature type="region of interest" description="Disordered" evidence="3">
    <location>
        <begin position="25"/>
        <end position="44"/>
    </location>
</feature>
<keyword evidence="6" id="KW-0614">Plasmid</keyword>